<comment type="similarity">
    <text evidence="1">Belongs to the DprA/Smf family.</text>
</comment>
<evidence type="ECO:0000313" key="5">
    <source>
        <dbReference type="Proteomes" id="UP000231701"/>
    </source>
</evidence>
<dbReference type="EMBL" id="CP018799">
    <property type="protein sequence ID" value="ATX80849.1"/>
    <property type="molecule type" value="Genomic_DNA"/>
</dbReference>
<feature type="domain" description="DprA winged helix" evidence="3">
    <location>
        <begin position="150"/>
        <end position="207"/>
    </location>
</feature>
<dbReference type="InterPro" id="IPR057666">
    <property type="entry name" value="DrpA_SLOG"/>
</dbReference>
<dbReference type="AlphaFoldDB" id="A0A2K8L3P3"/>
<dbReference type="InterPro" id="IPR036390">
    <property type="entry name" value="WH_DNA-bd_sf"/>
</dbReference>
<dbReference type="Pfam" id="PF17782">
    <property type="entry name" value="WHD_DprA"/>
    <property type="match status" value="1"/>
</dbReference>
<dbReference type="SUPFAM" id="SSF102405">
    <property type="entry name" value="MCP/YpsA-like"/>
    <property type="match status" value="1"/>
</dbReference>
<keyword evidence="5" id="KW-1185">Reference proteome</keyword>
<dbReference type="KEGG" id="maes:Ga0123461_2450"/>
<sequence length="215" mass="22903">MAYGIDAAAHGGGLEGSSPTIAVLGCGLASLNEEQQAQVEAICRQGCVVSEFLPEQGARPEQFPQRNRVIAALSRATLVIEAEVRSGSLITARLAGNYGREVFAVPGSVQVGNHAGCHQLIRGGAALASDPASIMQELGWFGVKGDLFPKRKTYQPRSENEAKILDLLHSESLHLDELTETCGLTMPELSPILLGLELQGVIERLPGSRYQLSSE</sequence>
<evidence type="ECO:0000259" key="2">
    <source>
        <dbReference type="Pfam" id="PF02481"/>
    </source>
</evidence>
<dbReference type="PANTHER" id="PTHR43022">
    <property type="entry name" value="PROTEIN SMF"/>
    <property type="match status" value="1"/>
</dbReference>
<gene>
    <name evidence="4" type="ORF">Ga0123461_2450</name>
</gene>
<accession>A0A2K8L3P3</accession>
<dbReference type="InterPro" id="IPR003488">
    <property type="entry name" value="DprA"/>
</dbReference>
<name>A0A2K8L3P3_MARES</name>
<dbReference type="InterPro" id="IPR041614">
    <property type="entry name" value="DprA_WH"/>
</dbReference>
<dbReference type="SUPFAM" id="SSF46785">
    <property type="entry name" value="Winged helix' DNA-binding domain"/>
    <property type="match status" value="1"/>
</dbReference>
<dbReference type="InterPro" id="IPR036388">
    <property type="entry name" value="WH-like_DNA-bd_sf"/>
</dbReference>
<protein>
    <submittedName>
        <fullName evidence="4">DNA processing protein</fullName>
    </submittedName>
</protein>
<organism evidence="4 5">
    <name type="scientific">Mariprofundus aestuarium</name>
    <dbReference type="NCBI Taxonomy" id="1921086"/>
    <lineage>
        <taxon>Bacteria</taxon>
        <taxon>Pseudomonadati</taxon>
        <taxon>Pseudomonadota</taxon>
        <taxon>Candidatius Mariprofundia</taxon>
        <taxon>Mariprofundales</taxon>
        <taxon>Mariprofundaceae</taxon>
        <taxon>Mariprofundus</taxon>
    </lineage>
</organism>
<evidence type="ECO:0000259" key="3">
    <source>
        <dbReference type="Pfam" id="PF17782"/>
    </source>
</evidence>
<dbReference type="Proteomes" id="UP000231701">
    <property type="component" value="Chromosome"/>
</dbReference>
<evidence type="ECO:0000256" key="1">
    <source>
        <dbReference type="ARBA" id="ARBA00006525"/>
    </source>
</evidence>
<dbReference type="Pfam" id="PF02481">
    <property type="entry name" value="DNA_processg_A"/>
    <property type="match status" value="1"/>
</dbReference>
<proteinExistence type="inferred from homology"/>
<feature type="domain" description="Smf/DprA SLOG" evidence="2">
    <location>
        <begin position="1"/>
        <end position="138"/>
    </location>
</feature>
<dbReference type="GO" id="GO:0009294">
    <property type="term" value="P:DNA-mediated transformation"/>
    <property type="evidence" value="ECO:0007669"/>
    <property type="project" value="InterPro"/>
</dbReference>
<dbReference type="PANTHER" id="PTHR43022:SF1">
    <property type="entry name" value="PROTEIN SMF"/>
    <property type="match status" value="1"/>
</dbReference>
<dbReference type="Gene3D" id="3.40.50.450">
    <property type="match status" value="1"/>
</dbReference>
<dbReference type="Gene3D" id="1.10.10.10">
    <property type="entry name" value="Winged helix-like DNA-binding domain superfamily/Winged helix DNA-binding domain"/>
    <property type="match status" value="1"/>
</dbReference>
<reference evidence="4 5" key="1">
    <citation type="submission" date="2016-12" db="EMBL/GenBank/DDBJ databases">
        <title>Isolation and genomic insights into novel planktonic Zetaproteobacteria from stratified waters of the Chesapeake Bay.</title>
        <authorList>
            <person name="McAllister S.M."/>
            <person name="Kato S."/>
            <person name="Chan C.S."/>
            <person name="Chiu B.K."/>
            <person name="Field E.K."/>
        </authorList>
    </citation>
    <scope>NUCLEOTIDE SEQUENCE [LARGE SCALE GENOMIC DNA]</scope>
    <source>
        <strain evidence="4 5">CP-5</strain>
    </source>
</reference>
<evidence type="ECO:0000313" key="4">
    <source>
        <dbReference type="EMBL" id="ATX80849.1"/>
    </source>
</evidence>